<gene>
    <name evidence="1" type="ORF">FVE85_8250</name>
</gene>
<reference evidence="2" key="1">
    <citation type="journal article" date="2019" name="Nat. Commun.">
        <title>Expansion of phycobilisome linker gene families in mesophilic red algae.</title>
        <authorList>
            <person name="Lee J."/>
            <person name="Kim D."/>
            <person name="Bhattacharya D."/>
            <person name="Yoon H.S."/>
        </authorList>
    </citation>
    <scope>NUCLEOTIDE SEQUENCE [LARGE SCALE GENOMIC DNA]</scope>
    <source>
        <strain evidence="2">CCMP 1328</strain>
    </source>
</reference>
<dbReference type="EMBL" id="VRMN01000011">
    <property type="protein sequence ID" value="KAA8491768.1"/>
    <property type="molecule type" value="Genomic_DNA"/>
</dbReference>
<evidence type="ECO:0000313" key="2">
    <source>
        <dbReference type="Proteomes" id="UP000324585"/>
    </source>
</evidence>
<dbReference type="Pfam" id="PF05721">
    <property type="entry name" value="PhyH"/>
    <property type="match status" value="1"/>
</dbReference>
<protein>
    <recommendedName>
        <fullName evidence="3">Phytanoyl-CoA dioxygenase</fullName>
    </recommendedName>
</protein>
<dbReference type="Proteomes" id="UP000324585">
    <property type="component" value="Unassembled WGS sequence"/>
</dbReference>
<dbReference type="OrthoDB" id="445007at2759"/>
<evidence type="ECO:0000313" key="1">
    <source>
        <dbReference type="EMBL" id="KAA8491768.1"/>
    </source>
</evidence>
<dbReference type="PANTHER" id="PTHR31630">
    <property type="entry name" value="PHYTANOYL-COA DIOXYGENASE-RELATED-RELATED"/>
    <property type="match status" value="1"/>
</dbReference>
<accession>A0A5J4YKG7</accession>
<dbReference type="OMA" id="PHGNFPN"/>
<dbReference type="InterPro" id="IPR008775">
    <property type="entry name" value="Phytyl_CoA_dOase-like"/>
</dbReference>
<name>A0A5J4YKG7_PORPP</name>
<proteinExistence type="predicted"/>
<dbReference type="AlphaFoldDB" id="A0A5J4YKG7"/>
<sequence>MRAIRWKRARWIGRAGIGSSPAFASRALRHICASPRDQIAESMGGGAGHGEGAVYWKSFPSTAVEAYTRAFNEDGFVVVDGVLDESERQASIGEVWEYLASESHGKVDRRDASTWNNENWPAAICRNGGFAGRFPYMRRLYRLDKTMPVNKQPQAWRNRENVKVYDVFKNILGTHKLWASIDRYGVMRPTLSEKSEDAGVIERIEWQTKKDWLHWDLNPFHYATSAAGFARAENFSEEQLASAYGSLRVQGLITLTDCPEESGGFHCVPRFHGAPFEKWREEHMHSYGKQDGVHNRNFVEVPDDDPMRSRVMRVPMRAGSLLVWNSQLPHGNFPNSGHQWRMVFYIKMIPVDDPREFQPILSVQDPRLHNQDWFGDRYTPSCLGRRLLGLTEWSDPIATEEGSVIKKQTG</sequence>
<keyword evidence="2" id="KW-1185">Reference proteome</keyword>
<organism evidence="1 2">
    <name type="scientific">Porphyridium purpureum</name>
    <name type="common">Red alga</name>
    <name type="synonym">Porphyridium cruentum</name>
    <dbReference type="NCBI Taxonomy" id="35688"/>
    <lineage>
        <taxon>Eukaryota</taxon>
        <taxon>Rhodophyta</taxon>
        <taxon>Bangiophyceae</taxon>
        <taxon>Porphyridiales</taxon>
        <taxon>Porphyridiaceae</taxon>
        <taxon>Porphyridium</taxon>
    </lineage>
</organism>
<dbReference type="Gene3D" id="2.60.120.620">
    <property type="entry name" value="q2cbj1_9rhob like domain"/>
    <property type="match status" value="1"/>
</dbReference>
<evidence type="ECO:0008006" key="3">
    <source>
        <dbReference type="Google" id="ProtNLM"/>
    </source>
</evidence>
<dbReference type="SUPFAM" id="SSF51197">
    <property type="entry name" value="Clavaminate synthase-like"/>
    <property type="match status" value="1"/>
</dbReference>
<dbReference type="PANTHER" id="PTHR31630:SF6">
    <property type="entry name" value="PHYTANOYL-COA DIOXYGENASE-RELATED"/>
    <property type="match status" value="1"/>
</dbReference>
<comment type="caution">
    <text evidence="1">The sequence shown here is derived from an EMBL/GenBank/DDBJ whole genome shotgun (WGS) entry which is preliminary data.</text>
</comment>